<keyword evidence="6" id="KW-1185">Reference proteome</keyword>
<protein>
    <submittedName>
        <fullName evidence="7">Putative E3 ubiquitin-protein ligase UBR7 (inferred by orthology to a human protein)</fullName>
    </submittedName>
</protein>
<dbReference type="EMBL" id="UYSL01019756">
    <property type="protein sequence ID" value="VDL69335.1"/>
    <property type="molecule type" value="Genomic_DNA"/>
</dbReference>
<dbReference type="InterPro" id="IPR003126">
    <property type="entry name" value="Znf_UBR"/>
</dbReference>
<organism evidence="7">
    <name type="scientific">Nippostrongylus brasiliensis</name>
    <name type="common">Rat hookworm</name>
    <dbReference type="NCBI Taxonomy" id="27835"/>
    <lineage>
        <taxon>Eukaryota</taxon>
        <taxon>Metazoa</taxon>
        <taxon>Ecdysozoa</taxon>
        <taxon>Nematoda</taxon>
        <taxon>Chromadorea</taxon>
        <taxon>Rhabditida</taxon>
        <taxon>Rhabditina</taxon>
        <taxon>Rhabditomorpha</taxon>
        <taxon>Strongyloidea</taxon>
        <taxon>Heligmosomidae</taxon>
        <taxon>Nippostrongylus</taxon>
    </lineage>
</organism>
<dbReference type="InterPro" id="IPR040204">
    <property type="entry name" value="UBR7"/>
</dbReference>
<keyword evidence="2" id="KW-0863">Zinc-finger</keyword>
<dbReference type="GO" id="GO:0061630">
    <property type="term" value="F:ubiquitin protein ligase activity"/>
    <property type="evidence" value="ECO:0007669"/>
    <property type="project" value="InterPro"/>
</dbReference>
<feature type="domain" description="UBR-type" evidence="4">
    <location>
        <begin position="2"/>
        <end position="60"/>
    </location>
</feature>
<dbReference type="Pfam" id="PF02207">
    <property type="entry name" value="zf-UBR"/>
    <property type="match status" value="1"/>
</dbReference>
<dbReference type="PANTHER" id="PTHR13513">
    <property type="entry name" value="E3 UBIQUITIN-PROTEIN LIGASE UBR7"/>
    <property type="match status" value="1"/>
</dbReference>
<dbReference type="GO" id="GO:0008270">
    <property type="term" value="F:zinc ion binding"/>
    <property type="evidence" value="ECO:0007669"/>
    <property type="project" value="UniProtKB-KW"/>
</dbReference>
<keyword evidence="1" id="KW-0479">Metal-binding</keyword>
<proteinExistence type="predicted"/>
<name>A0A0N4XT52_NIPBR</name>
<dbReference type="WBParaSite" id="NBR_0000574501-mRNA-1">
    <property type="protein sequence ID" value="NBR_0000574501-mRNA-1"/>
    <property type="gene ID" value="NBR_0000574501"/>
</dbReference>
<dbReference type="SMART" id="SM00396">
    <property type="entry name" value="ZnF_UBR1"/>
    <property type="match status" value="1"/>
</dbReference>
<evidence type="ECO:0000256" key="1">
    <source>
        <dbReference type="ARBA" id="ARBA00022723"/>
    </source>
</evidence>
<dbReference type="GO" id="GO:0005737">
    <property type="term" value="C:cytoplasm"/>
    <property type="evidence" value="ECO:0007669"/>
    <property type="project" value="TreeGrafter"/>
</dbReference>
<keyword evidence="3" id="KW-0862">Zinc</keyword>
<evidence type="ECO:0000256" key="2">
    <source>
        <dbReference type="ARBA" id="ARBA00022771"/>
    </source>
</evidence>
<sequence length="60" mass="6873">IAVSFQGYKPRQALFACLTCAPDPDTNEAGICYGCSINCHEDHNIVELFTKRRFRQGFRY</sequence>
<evidence type="ECO:0000313" key="5">
    <source>
        <dbReference type="EMBL" id="VDL69335.1"/>
    </source>
</evidence>
<dbReference type="Proteomes" id="UP000271162">
    <property type="component" value="Unassembled WGS sequence"/>
</dbReference>
<evidence type="ECO:0000256" key="3">
    <source>
        <dbReference type="ARBA" id="ARBA00022833"/>
    </source>
</evidence>
<evidence type="ECO:0000313" key="6">
    <source>
        <dbReference type="Proteomes" id="UP000271162"/>
    </source>
</evidence>
<gene>
    <name evidence="5" type="ORF">NBR_LOCUS5746</name>
</gene>
<dbReference type="STRING" id="27835.A0A0N4XT52"/>
<evidence type="ECO:0000313" key="7">
    <source>
        <dbReference type="WBParaSite" id="NBR_0000574501-mRNA-1"/>
    </source>
</evidence>
<evidence type="ECO:0000259" key="4">
    <source>
        <dbReference type="SMART" id="SM00396"/>
    </source>
</evidence>
<accession>A0A0N4XT52</accession>
<dbReference type="AlphaFoldDB" id="A0A0N4XT52"/>
<dbReference type="PANTHER" id="PTHR13513:SF9">
    <property type="entry name" value="E3 UBIQUITIN-PROTEIN LIGASE UBR7-RELATED"/>
    <property type="match status" value="1"/>
</dbReference>
<reference evidence="5 6" key="2">
    <citation type="submission" date="2018-11" db="EMBL/GenBank/DDBJ databases">
        <authorList>
            <consortium name="Pathogen Informatics"/>
        </authorList>
    </citation>
    <scope>NUCLEOTIDE SEQUENCE [LARGE SCALE GENOMIC DNA]</scope>
</reference>
<reference evidence="7" key="1">
    <citation type="submission" date="2017-02" db="UniProtKB">
        <authorList>
            <consortium name="WormBaseParasite"/>
        </authorList>
    </citation>
    <scope>IDENTIFICATION</scope>
</reference>